<evidence type="ECO:0000256" key="3">
    <source>
        <dbReference type="ARBA" id="ARBA00022833"/>
    </source>
</evidence>
<dbReference type="InterPro" id="IPR043145">
    <property type="entry name" value="Znf_ZZ_sf"/>
</dbReference>
<reference evidence="8 9" key="1">
    <citation type="submission" date="2024-11" db="EMBL/GenBank/DDBJ databases">
        <title>Chromosome-level genome assembly of Eucalyptus globulus Labill. provides insights into its genome evolution.</title>
        <authorList>
            <person name="Li X."/>
        </authorList>
    </citation>
    <scope>NUCLEOTIDE SEQUENCE [LARGE SCALE GENOMIC DNA]</scope>
    <source>
        <strain evidence="8">CL2024</strain>
        <tissue evidence="8">Fresh tender leaves</tissue>
    </source>
</reference>
<dbReference type="EMBL" id="JBJKBG010000011">
    <property type="protein sequence ID" value="KAL3716217.1"/>
    <property type="molecule type" value="Genomic_DNA"/>
</dbReference>
<feature type="compositionally biased region" description="Polar residues" evidence="5">
    <location>
        <begin position="133"/>
        <end position="155"/>
    </location>
</feature>
<accession>A0ABD3IPR9</accession>
<dbReference type="PANTHER" id="PTHR15898:SF13">
    <property type="entry name" value="BIFUNCTIONAL APOPTOSIS REGULATOR"/>
    <property type="match status" value="1"/>
</dbReference>
<feature type="domain" description="RING-type" evidence="6">
    <location>
        <begin position="217"/>
        <end position="255"/>
    </location>
</feature>
<evidence type="ECO:0000256" key="2">
    <source>
        <dbReference type="ARBA" id="ARBA00022771"/>
    </source>
</evidence>
<evidence type="ECO:0000313" key="9">
    <source>
        <dbReference type="Proteomes" id="UP001634007"/>
    </source>
</evidence>
<dbReference type="Pfam" id="PF13445">
    <property type="entry name" value="zf-RING_UBOX"/>
    <property type="match status" value="1"/>
</dbReference>
<feature type="compositionally biased region" description="Polar residues" evidence="5">
    <location>
        <begin position="296"/>
        <end position="314"/>
    </location>
</feature>
<evidence type="ECO:0000256" key="4">
    <source>
        <dbReference type="PROSITE-ProRule" id="PRU00228"/>
    </source>
</evidence>
<dbReference type="FunFam" id="3.30.40.10:FF:000489">
    <property type="entry name" value="E3 ubiquitin-protein ligase PRT1"/>
    <property type="match status" value="1"/>
</dbReference>
<evidence type="ECO:0008006" key="10">
    <source>
        <dbReference type="Google" id="ProtNLM"/>
    </source>
</evidence>
<dbReference type="PROSITE" id="PS00518">
    <property type="entry name" value="ZF_RING_1"/>
    <property type="match status" value="1"/>
</dbReference>
<dbReference type="Gene3D" id="3.30.40.10">
    <property type="entry name" value="Zinc/RING finger domain, C3HC4 (zinc finger)"/>
    <property type="match status" value="2"/>
</dbReference>
<dbReference type="Pfam" id="PF00569">
    <property type="entry name" value="ZZ"/>
    <property type="match status" value="1"/>
</dbReference>
<protein>
    <recommendedName>
        <fullName evidence="10">E3 ubiquitin-protein ligase PRT1</fullName>
    </recommendedName>
</protein>
<feature type="region of interest" description="Disordered" evidence="5">
    <location>
        <begin position="129"/>
        <end position="186"/>
    </location>
</feature>
<dbReference type="InterPro" id="IPR017907">
    <property type="entry name" value="Znf_RING_CS"/>
</dbReference>
<dbReference type="SUPFAM" id="SSF57850">
    <property type="entry name" value="RING/U-box"/>
    <property type="match status" value="3"/>
</dbReference>
<dbReference type="PANTHER" id="PTHR15898">
    <property type="entry name" value="BIFUNCTIONAL APOPTOSIS REGULATOR"/>
    <property type="match status" value="1"/>
</dbReference>
<dbReference type="PROSITE" id="PS50089">
    <property type="entry name" value="ZF_RING_2"/>
    <property type="match status" value="2"/>
</dbReference>
<dbReference type="AlphaFoldDB" id="A0ABD3IPR9"/>
<keyword evidence="1" id="KW-0479">Metal-binding</keyword>
<dbReference type="Pfam" id="PF13920">
    <property type="entry name" value="zf-C3HC4_3"/>
    <property type="match status" value="1"/>
</dbReference>
<evidence type="ECO:0000259" key="7">
    <source>
        <dbReference type="PROSITE" id="PS50135"/>
    </source>
</evidence>
<gene>
    <name evidence="8" type="ORF">ACJRO7_007905</name>
</gene>
<dbReference type="InterPro" id="IPR001841">
    <property type="entry name" value="Znf_RING"/>
</dbReference>
<dbReference type="SMART" id="SM00184">
    <property type="entry name" value="RING"/>
    <property type="match status" value="2"/>
</dbReference>
<name>A0ABD3IPR9_EUCGL</name>
<feature type="region of interest" description="Disordered" evidence="5">
    <location>
        <begin position="294"/>
        <end position="314"/>
    </location>
</feature>
<feature type="domain" description="ZZ-type" evidence="7">
    <location>
        <begin position="324"/>
        <end position="388"/>
    </location>
</feature>
<dbReference type="Gene3D" id="3.30.60.90">
    <property type="match status" value="1"/>
</dbReference>
<proteinExistence type="predicted"/>
<evidence type="ECO:0000256" key="5">
    <source>
        <dbReference type="SAM" id="MobiDB-lite"/>
    </source>
</evidence>
<dbReference type="GO" id="GO:0140096">
    <property type="term" value="F:catalytic activity, acting on a protein"/>
    <property type="evidence" value="ECO:0007669"/>
    <property type="project" value="UniProtKB-ARBA"/>
</dbReference>
<dbReference type="FunFam" id="3.30.60.90:FF:000014">
    <property type="entry name" value="E3 ubiquitin-protein ligase PRT1"/>
    <property type="match status" value="1"/>
</dbReference>
<feature type="domain" description="RING-type" evidence="6">
    <location>
        <begin position="32"/>
        <end position="72"/>
    </location>
</feature>
<dbReference type="InterPro" id="IPR027370">
    <property type="entry name" value="Znf-RING_euk"/>
</dbReference>
<dbReference type="InterPro" id="IPR013083">
    <property type="entry name" value="Znf_RING/FYVE/PHD"/>
</dbReference>
<dbReference type="InterPro" id="IPR000433">
    <property type="entry name" value="Znf_ZZ"/>
</dbReference>
<evidence type="ECO:0000259" key="6">
    <source>
        <dbReference type="PROSITE" id="PS50089"/>
    </source>
</evidence>
<evidence type="ECO:0000313" key="8">
    <source>
        <dbReference type="EMBL" id="KAL3716217.1"/>
    </source>
</evidence>
<evidence type="ECO:0000256" key="1">
    <source>
        <dbReference type="ARBA" id="ARBA00022723"/>
    </source>
</evidence>
<comment type="caution">
    <text evidence="8">The sequence shown here is derived from an EMBL/GenBank/DDBJ whole genome shotgun (WGS) entry which is preliminary data.</text>
</comment>
<dbReference type="PROSITE" id="PS50135">
    <property type="entry name" value="ZF_ZZ_2"/>
    <property type="match status" value="1"/>
</dbReference>
<organism evidence="8 9">
    <name type="scientific">Eucalyptus globulus</name>
    <name type="common">Tasmanian blue gum</name>
    <dbReference type="NCBI Taxonomy" id="34317"/>
    <lineage>
        <taxon>Eukaryota</taxon>
        <taxon>Viridiplantae</taxon>
        <taxon>Streptophyta</taxon>
        <taxon>Embryophyta</taxon>
        <taxon>Tracheophyta</taxon>
        <taxon>Spermatophyta</taxon>
        <taxon>Magnoliopsida</taxon>
        <taxon>eudicotyledons</taxon>
        <taxon>Gunneridae</taxon>
        <taxon>Pentapetalae</taxon>
        <taxon>rosids</taxon>
        <taxon>malvids</taxon>
        <taxon>Myrtales</taxon>
        <taxon>Myrtaceae</taxon>
        <taxon>Myrtoideae</taxon>
        <taxon>Eucalypteae</taxon>
        <taxon>Eucalyptus</taxon>
    </lineage>
</organism>
<keyword evidence="3" id="KW-0862">Zinc</keyword>
<dbReference type="Proteomes" id="UP001634007">
    <property type="component" value="Unassembled WGS sequence"/>
</dbReference>
<sequence length="460" mass="51803">MAEEESAQKMEEFRSMAIEDDESEQISGSFICCVCLDLLYKPVILACGHISCFWCVHRSMSGVSETKCALCRQPYLHFPSICLLLHFLLLKMYPDSYRRREILTLEEEKKEGTFSPQFDALTWRSGDEEQQKLSHSSQSHMKCSDPNSSMDTGSFRNGEPHASKVQSEPIEGIDSYSPSSPKQDLKQERDIIVEEESAHPIGSDQSCKQITASDVLCAECKQLLFHPVALNCGHVYCESCIVYPADEKLTCQVCKSRHPGGLPKVCLELDHFLEQQFPEECALRRLTARPRLAISENGSQKSRNSGADNELRNSSRSIDTSATHFGVGCDYCGMYPIIGYRYQCQDCIEVIGFDLCGDCYNSRCKLPGRFNQQHRPEHKFRLKKPRYVQNYMLRLVTGQLDDGSTSLVFPNEGSEDGVLLTAPTSPSDVQEDAENGLSIDFVFEDEPDSEHQNNSQSNSN</sequence>
<dbReference type="GO" id="GO:0008270">
    <property type="term" value="F:zinc ion binding"/>
    <property type="evidence" value="ECO:0007669"/>
    <property type="project" value="UniProtKB-KW"/>
</dbReference>
<keyword evidence="9" id="KW-1185">Reference proteome</keyword>
<keyword evidence="2 4" id="KW-0863">Zinc-finger</keyword>